<dbReference type="SUPFAM" id="SSF47413">
    <property type="entry name" value="lambda repressor-like DNA-binding domains"/>
    <property type="match status" value="1"/>
</dbReference>
<dbReference type="RefSeq" id="WP_377257601.1">
    <property type="nucleotide sequence ID" value="NZ_JBHLUH010000064.1"/>
</dbReference>
<dbReference type="SMART" id="SM00530">
    <property type="entry name" value="HTH_XRE"/>
    <property type="match status" value="1"/>
</dbReference>
<dbReference type="InterPro" id="IPR043917">
    <property type="entry name" value="DUF5753"/>
</dbReference>
<dbReference type="Gene3D" id="1.10.260.40">
    <property type="entry name" value="lambda repressor-like DNA-binding domains"/>
    <property type="match status" value="1"/>
</dbReference>
<evidence type="ECO:0000313" key="3">
    <source>
        <dbReference type="Proteomes" id="UP001589867"/>
    </source>
</evidence>
<sequence length="299" mass="32261">MAGQTRSAQPTRADAGLIRRRLATGLRQAREATGLTHQQVATELGWALTTIIRIEGGTVRVADPTLIALGGLYGSDPATVAGWQQMAKGSRWQPFRGYRDVIPLTYRAYLGLEAAATRIIQWAPLHLPELVQSARYAHAIAELSTPLPAGGDVADRRAALTAARQTGLLEQPDPPHLTVLLDEGVIERLARGPDIMLDQLLDLRRYVDHPHITIQVAGHAAGFHRGLLSAFTILEFDTDPALIFTHPEPFTAAEVTDEATGYQQTVASLAAAATHPKQLDEVIDACLGLNPFHFDGVGS</sequence>
<dbReference type="InterPro" id="IPR010982">
    <property type="entry name" value="Lambda_DNA-bd_dom_sf"/>
</dbReference>
<dbReference type="InterPro" id="IPR001387">
    <property type="entry name" value="Cro/C1-type_HTH"/>
</dbReference>
<protein>
    <submittedName>
        <fullName evidence="2">Helix-turn-helix domain-containing protein</fullName>
    </submittedName>
</protein>
<proteinExistence type="predicted"/>
<dbReference type="Pfam" id="PF13560">
    <property type="entry name" value="HTH_31"/>
    <property type="match status" value="1"/>
</dbReference>
<dbReference type="EMBL" id="JBHLUH010000064">
    <property type="protein sequence ID" value="MFC0532090.1"/>
    <property type="molecule type" value="Genomic_DNA"/>
</dbReference>
<keyword evidence="3" id="KW-1185">Reference proteome</keyword>
<evidence type="ECO:0000313" key="2">
    <source>
        <dbReference type="EMBL" id="MFC0532090.1"/>
    </source>
</evidence>
<reference evidence="2 3" key="1">
    <citation type="submission" date="2024-09" db="EMBL/GenBank/DDBJ databases">
        <authorList>
            <person name="Sun Q."/>
            <person name="Mori K."/>
        </authorList>
    </citation>
    <scope>NUCLEOTIDE SEQUENCE [LARGE SCALE GENOMIC DNA]</scope>
    <source>
        <strain evidence="2 3">TBRC 3947</strain>
    </source>
</reference>
<accession>A0ABV6MBI9</accession>
<comment type="caution">
    <text evidence="2">The sequence shown here is derived from an EMBL/GenBank/DDBJ whole genome shotgun (WGS) entry which is preliminary data.</text>
</comment>
<dbReference type="Pfam" id="PF19054">
    <property type="entry name" value="DUF5753"/>
    <property type="match status" value="1"/>
</dbReference>
<organism evidence="2 3">
    <name type="scientific">Phytohabitans kaempferiae</name>
    <dbReference type="NCBI Taxonomy" id="1620943"/>
    <lineage>
        <taxon>Bacteria</taxon>
        <taxon>Bacillati</taxon>
        <taxon>Actinomycetota</taxon>
        <taxon>Actinomycetes</taxon>
        <taxon>Micromonosporales</taxon>
        <taxon>Micromonosporaceae</taxon>
    </lineage>
</organism>
<name>A0ABV6MBI9_9ACTN</name>
<dbReference type="Proteomes" id="UP001589867">
    <property type="component" value="Unassembled WGS sequence"/>
</dbReference>
<feature type="domain" description="HTH cro/C1-type" evidence="1">
    <location>
        <begin position="26"/>
        <end position="80"/>
    </location>
</feature>
<gene>
    <name evidence="2" type="ORF">ACFFIA_31010</name>
</gene>
<dbReference type="PROSITE" id="PS50943">
    <property type="entry name" value="HTH_CROC1"/>
    <property type="match status" value="1"/>
</dbReference>
<dbReference type="CDD" id="cd00093">
    <property type="entry name" value="HTH_XRE"/>
    <property type="match status" value="1"/>
</dbReference>
<evidence type="ECO:0000259" key="1">
    <source>
        <dbReference type="PROSITE" id="PS50943"/>
    </source>
</evidence>